<dbReference type="GeneID" id="70244422"/>
<feature type="domain" description="Thioredoxin" evidence="11">
    <location>
        <begin position="2"/>
        <end position="133"/>
    </location>
</feature>
<dbReference type="CDD" id="cd00238">
    <property type="entry name" value="ERp29c"/>
    <property type="match status" value="1"/>
</dbReference>
<dbReference type="InterPro" id="IPR005788">
    <property type="entry name" value="PDI_thioredoxin-like_dom"/>
</dbReference>
<comment type="similarity">
    <text evidence="2 9">Belongs to the protein disulfide isomerase family.</text>
</comment>
<dbReference type="SUPFAM" id="SSF47933">
    <property type="entry name" value="ERP29 C domain-like"/>
    <property type="match status" value="1"/>
</dbReference>
<dbReference type="GO" id="GO:0005783">
    <property type="term" value="C:endoplasmic reticulum"/>
    <property type="evidence" value="ECO:0007669"/>
    <property type="project" value="InterPro"/>
</dbReference>
<dbReference type="EC" id="5.3.4.1" evidence="3"/>
<evidence type="ECO:0000256" key="7">
    <source>
        <dbReference type="ARBA" id="ARBA00023235"/>
    </source>
</evidence>
<evidence type="ECO:0000256" key="4">
    <source>
        <dbReference type="ARBA" id="ARBA00022729"/>
    </source>
</evidence>
<protein>
    <recommendedName>
        <fullName evidence="3">protein disulfide-isomerase</fullName>
        <ecNumber evidence="3">5.3.4.1</ecNumber>
    </recommendedName>
</protein>
<keyword evidence="7 12" id="KW-0413">Isomerase</keyword>
<dbReference type="InterPro" id="IPR017937">
    <property type="entry name" value="Thioredoxin_CS"/>
</dbReference>
<dbReference type="InterPro" id="IPR036356">
    <property type="entry name" value="ERp29_C_sf"/>
</dbReference>
<keyword evidence="4 10" id="KW-0732">Signal</keyword>
<accession>A0AAD4KP63</accession>
<evidence type="ECO:0000256" key="10">
    <source>
        <dbReference type="SAM" id="SignalP"/>
    </source>
</evidence>
<keyword evidence="5" id="KW-0677">Repeat</keyword>
<organism evidence="12 13">
    <name type="scientific">Talaromyces proteolyticus</name>
    <dbReference type="NCBI Taxonomy" id="1131652"/>
    <lineage>
        <taxon>Eukaryota</taxon>
        <taxon>Fungi</taxon>
        <taxon>Dikarya</taxon>
        <taxon>Ascomycota</taxon>
        <taxon>Pezizomycotina</taxon>
        <taxon>Eurotiomycetes</taxon>
        <taxon>Eurotiomycetidae</taxon>
        <taxon>Eurotiales</taxon>
        <taxon>Trichocomaceae</taxon>
        <taxon>Talaromyces</taxon>
        <taxon>Talaromyces sect. Bacilispori</taxon>
    </lineage>
</organism>
<sequence>MARLSFVVSLIALLVSIVSAGNSAVLDLLPNNFDKEVLQSGKPTLVEFFAPWCGHCKNLAPVYEELAQVFSFASDKVQIAKVDADAHRDLGKRFGVQGFPTLKWFDGKSEKPAEYNGGRDLDSLTAFITEKTGIRAKAAVKPPSNVQMLTESSFHDVVGKKQNVLVAFTAPWCGHCKSLAPTWEELANDFARDENVVIAKVDCEAENSKSLASEFQVQGFPTIKFFPAGSSEPVAYEGGRSEDQLVSYINEKAGTHRVVGGSLDEKAGTIPTLDEIVAKYVPTKSFVKLADEVQKVAKSVQEQYAQYYIKVTDKLRESEGYVNKEFTRLKKVLSKGGLAPEKVDDLISRSNILRQFLGEKTEEGKDEL</sequence>
<dbReference type="PRINTS" id="PR00421">
    <property type="entry name" value="THIOREDOXIN"/>
</dbReference>
<dbReference type="InterPro" id="IPR036249">
    <property type="entry name" value="Thioredoxin-like_sf"/>
</dbReference>
<evidence type="ECO:0000256" key="3">
    <source>
        <dbReference type="ARBA" id="ARBA00012723"/>
    </source>
</evidence>
<dbReference type="EMBL" id="JAJTJA010000007">
    <property type="protein sequence ID" value="KAH8696205.1"/>
    <property type="molecule type" value="Genomic_DNA"/>
</dbReference>
<feature type="domain" description="Thioredoxin" evidence="11">
    <location>
        <begin position="135"/>
        <end position="254"/>
    </location>
</feature>
<dbReference type="GO" id="GO:0006457">
    <property type="term" value="P:protein folding"/>
    <property type="evidence" value="ECO:0007669"/>
    <property type="project" value="TreeGrafter"/>
</dbReference>
<evidence type="ECO:0000256" key="1">
    <source>
        <dbReference type="ARBA" id="ARBA00001182"/>
    </source>
</evidence>
<comment type="caution">
    <text evidence="12">The sequence shown here is derived from an EMBL/GenBank/DDBJ whole genome shotgun (WGS) entry which is preliminary data.</text>
</comment>
<dbReference type="Pfam" id="PF00085">
    <property type="entry name" value="Thioredoxin"/>
    <property type="match status" value="2"/>
</dbReference>
<keyword evidence="6" id="KW-1015">Disulfide bond</keyword>
<comment type="catalytic activity">
    <reaction evidence="1">
        <text>Catalyzes the rearrangement of -S-S- bonds in proteins.</text>
        <dbReference type="EC" id="5.3.4.1"/>
    </reaction>
</comment>
<proteinExistence type="inferred from homology"/>
<dbReference type="NCBIfam" id="TIGR01126">
    <property type="entry name" value="pdi_dom"/>
    <property type="match status" value="2"/>
</dbReference>
<dbReference type="InterPro" id="IPR011679">
    <property type="entry name" value="ERp29_C"/>
</dbReference>
<gene>
    <name evidence="12" type="ORF">BGW36DRAFT_360059</name>
</gene>
<keyword evidence="13" id="KW-1185">Reference proteome</keyword>
<dbReference type="Pfam" id="PF07749">
    <property type="entry name" value="ERp29"/>
    <property type="match status" value="1"/>
</dbReference>
<evidence type="ECO:0000256" key="9">
    <source>
        <dbReference type="RuleBase" id="RU004208"/>
    </source>
</evidence>
<dbReference type="RefSeq" id="XP_046071143.1">
    <property type="nucleotide sequence ID" value="XM_046214135.1"/>
</dbReference>
<dbReference type="InterPro" id="IPR013766">
    <property type="entry name" value="Thioredoxin_domain"/>
</dbReference>
<evidence type="ECO:0000259" key="11">
    <source>
        <dbReference type="PROSITE" id="PS51352"/>
    </source>
</evidence>
<evidence type="ECO:0000256" key="8">
    <source>
        <dbReference type="ARBA" id="ARBA00023284"/>
    </source>
</evidence>
<dbReference type="InterPro" id="IPR051063">
    <property type="entry name" value="PDI"/>
</dbReference>
<dbReference type="PANTHER" id="PTHR45672:SF11">
    <property type="entry name" value="PROTEIN DISULFIDE-ISOMERASE C17H9.14C"/>
    <property type="match status" value="1"/>
</dbReference>
<evidence type="ECO:0000313" key="13">
    <source>
        <dbReference type="Proteomes" id="UP001201262"/>
    </source>
</evidence>
<dbReference type="Gene3D" id="3.40.30.10">
    <property type="entry name" value="Glutaredoxin"/>
    <property type="match status" value="2"/>
</dbReference>
<evidence type="ECO:0000256" key="2">
    <source>
        <dbReference type="ARBA" id="ARBA00006347"/>
    </source>
</evidence>
<dbReference type="GO" id="GO:0003756">
    <property type="term" value="F:protein disulfide isomerase activity"/>
    <property type="evidence" value="ECO:0007669"/>
    <property type="project" value="UniProtKB-EC"/>
</dbReference>
<reference evidence="12" key="1">
    <citation type="submission" date="2021-12" db="EMBL/GenBank/DDBJ databases">
        <title>Convergent genome expansion in fungi linked to evolution of root-endophyte symbiosis.</title>
        <authorList>
            <consortium name="DOE Joint Genome Institute"/>
            <person name="Ke Y.-H."/>
            <person name="Bonito G."/>
            <person name="Liao H.-L."/>
            <person name="Looney B."/>
            <person name="Rojas-Flechas A."/>
            <person name="Nash J."/>
            <person name="Hameed K."/>
            <person name="Schadt C."/>
            <person name="Martin F."/>
            <person name="Crous P.W."/>
            <person name="Miettinen O."/>
            <person name="Magnuson J.K."/>
            <person name="Labbe J."/>
            <person name="Jacobson D."/>
            <person name="Doktycz M.J."/>
            <person name="Veneault-Fourrey C."/>
            <person name="Kuo A."/>
            <person name="Mondo S."/>
            <person name="Calhoun S."/>
            <person name="Riley R."/>
            <person name="Ohm R."/>
            <person name="LaButti K."/>
            <person name="Andreopoulos B."/>
            <person name="Pangilinan J."/>
            <person name="Nolan M."/>
            <person name="Tritt A."/>
            <person name="Clum A."/>
            <person name="Lipzen A."/>
            <person name="Daum C."/>
            <person name="Barry K."/>
            <person name="Grigoriev I.V."/>
            <person name="Vilgalys R."/>
        </authorList>
    </citation>
    <scope>NUCLEOTIDE SEQUENCE</scope>
    <source>
        <strain evidence="12">PMI_201</strain>
    </source>
</reference>
<dbReference type="PROSITE" id="PS51352">
    <property type="entry name" value="THIOREDOXIN_2"/>
    <property type="match status" value="2"/>
</dbReference>
<evidence type="ECO:0000313" key="12">
    <source>
        <dbReference type="EMBL" id="KAH8696205.1"/>
    </source>
</evidence>
<dbReference type="PROSITE" id="PS00194">
    <property type="entry name" value="THIOREDOXIN_1"/>
    <property type="match status" value="2"/>
</dbReference>
<dbReference type="Proteomes" id="UP001201262">
    <property type="component" value="Unassembled WGS sequence"/>
</dbReference>
<keyword evidence="8" id="KW-0676">Redox-active center</keyword>
<dbReference type="FunFam" id="3.40.30.10:FF:000032">
    <property type="entry name" value="Protein disulfide-isomerase A6 homolog"/>
    <property type="match status" value="2"/>
</dbReference>
<dbReference type="PANTHER" id="PTHR45672">
    <property type="entry name" value="PROTEIN DISULFIDE-ISOMERASE C17H9.14C-RELATED"/>
    <property type="match status" value="1"/>
</dbReference>
<dbReference type="CDD" id="cd02998">
    <property type="entry name" value="PDI_a_ERp38"/>
    <property type="match status" value="2"/>
</dbReference>
<dbReference type="SUPFAM" id="SSF52833">
    <property type="entry name" value="Thioredoxin-like"/>
    <property type="match status" value="2"/>
</dbReference>
<feature type="chain" id="PRO_5042163132" description="protein disulfide-isomerase" evidence="10">
    <location>
        <begin position="21"/>
        <end position="368"/>
    </location>
</feature>
<feature type="signal peptide" evidence="10">
    <location>
        <begin position="1"/>
        <end position="20"/>
    </location>
</feature>
<dbReference type="Gene3D" id="1.20.1150.12">
    <property type="entry name" value="Endoplasmic reticulum resident protein 29, C-terminal domain"/>
    <property type="match status" value="1"/>
</dbReference>
<evidence type="ECO:0000256" key="5">
    <source>
        <dbReference type="ARBA" id="ARBA00022737"/>
    </source>
</evidence>
<dbReference type="AlphaFoldDB" id="A0AAD4KP63"/>
<evidence type="ECO:0000256" key="6">
    <source>
        <dbReference type="ARBA" id="ARBA00023157"/>
    </source>
</evidence>
<name>A0AAD4KP63_9EURO</name>